<gene>
    <name evidence="2" type="ORF">PMAYCL1PPCAC_30205</name>
    <name evidence="3" type="ORF">PMAYCL1PPCAC_33448</name>
</gene>
<reference evidence="4" key="1">
    <citation type="submission" date="2022-10" db="EMBL/GenBank/DDBJ databases">
        <title>Genome assembly of Pristionchus species.</title>
        <authorList>
            <person name="Yoshida K."/>
            <person name="Sommer R.J."/>
        </authorList>
    </citation>
    <scope>NUCLEOTIDE SEQUENCE [LARGE SCALE GENOMIC DNA]</scope>
    <source>
        <strain evidence="4">RS5460</strain>
    </source>
</reference>
<proteinExistence type="predicted"/>
<dbReference type="Gene3D" id="1.10.287.1490">
    <property type="match status" value="1"/>
</dbReference>
<keyword evidence="4" id="KW-1185">Reference proteome</keyword>
<dbReference type="Proteomes" id="UP001328107">
    <property type="component" value="Unassembled WGS sequence"/>
</dbReference>
<evidence type="ECO:0000256" key="1">
    <source>
        <dbReference type="SAM" id="Coils"/>
    </source>
</evidence>
<reference evidence="2" key="2">
    <citation type="submission" date="2023-06" db="EMBL/GenBank/DDBJ databases">
        <title>Genome assembly of Pristionchus species.</title>
        <authorList>
            <person name="Yoshida K."/>
            <person name="Sommer R.J."/>
        </authorList>
    </citation>
    <scope>NUCLEOTIDE SEQUENCE</scope>
    <source>
        <strain evidence="2 4">RS5460</strain>
    </source>
</reference>
<accession>A0AAN5DD91</accession>
<keyword evidence="1" id="KW-0175">Coiled coil</keyword>
<dbReference type="AlphaFoldDB" id="A0AAN5DD91"/>
<dbReference type="EMBL" id="BTRK01000034">
    <property type="protein sequence ID" value="GMR63253.1"/>
    <property type="molecule type" value="Genomic_DNA"/>
</dbReference>
<feature type="non-terminal residue" evidence="2">
    <location>
        <position position="305"/>
    </location>
</feature>
<evidence type="ECO:0000313" key="4">
    <source>
        <dbReference type="Proteomes" id="UP001328107"/>
    </source>
</evidence>
<evidence type="ECO:0000313" key="2">
    <source>
        <dbReference type="EMBL" id="GMR60010.1"/>
    </source>
</evidence>
<protein>
    <submittedName>
        <fullName evidence="2">Uncharacterized protein</fullName>
    </submittedName>
</protein>
<feature type="coiled-coil region" evidence="1">
    <location>
        <begin position="30"/>
        <end position="231"/>
    </location>
</feature>
<sequence length="305" mass="35205">MAATEKTTAANGVPAAEELMLLLEQQDLMMESLVEEVSNCKKIIAELTMQIEDTTATKQTPNTSKTHMSEMRRDINEAMKTIDELRDQKKNLEAEIDRLKSESNSSAPFKVVDEMRTQMREAEFERDRMERELIAEKAERERLLSRVEELEKRTRSVESARREWEEENAAATREIRASADEYKFRAEEAEQQVQQLQQRSAASIEVLQQRAEHAENHARKCQDELVSLRKERAALVTRTDFLTRESNELRTKSLTLGVNGGNGNGTRPDDQTRRLLRDQADLIRTLKEECTIMAERLEEQAGRHK</sequence>
<name>A0AAN5DD91_9BILA</name>
<dbReference type="EMBL" id="BTRK01000006">
    <property type="protein sequence ID" value="GMR60010.1"/>
    <property type="molecule type" value="Genomic_DNA"/>
</dbReference>
<organism evidence="2 4">
    <name type="scientific">Pristionchus mayeri</name>
    <dbReference type="NCBI Taxonomy" id="1317129"/>
    <lineage>
        <taxon>Eukaryota</taxon>
        <taxon>Metazoa</taxon>
        <taxon>Ecdysozoa</taxon>
        <taxon>Nematoda</taxon>
        <taxon>Chromadorea</taxon>
        <taxon>Rhabditida</taxon>
        <taxon>Rhabditina</taxon>
        <taxon>Diplogasteromorpha</taxon>
        <taxon>Diplogasteroidea</taxon>
        <taxon>Neodiplogasteridae</taxon>
        <taxon>Pristionchus</taxon>
    </lineage>
</organism>
<evidence type="ECO:0000313" key="3">
    <source>
        <dbReference type="EMBL" id="GMR63253.1"/>
    </source>
</evidence>
<comment type="caution">
    <text evidence="2">The sequence shown here is derived from an EMBL/GenBank/DDBJ whole genome shotgun (WGS) entry which is preliminary data.</text>
</comment>